<dbReference type="InterPro" id="IPR050204">
    <property type="entry name" value="AraC_XylS_family_regulators"/>
</dbReference>
<dbReference type="GO" id="GO:0003700">
    <property type="term" value="F:DNA-binding transcription factor activity"/>
    <property type="evidence" value="ECO:0007669"/>
    <property type="project" value="InterPro"/>
</dbReference>
<dbReference type="Gene3D" id="1.10.10.60">
    <property type="entry name" value="Homeodomain-like"/>
    <property type="match status" value="2"/>
</dbReference>
<dbReference type="InterPro" id="IPR035418">
    <property type="entry name" value="AraC-bd_2"/>
</dbReference>
<organism evidence="5">
    <name type="scientific">mine drainage metagenome</name>
    <dbReference type="NCBI Taxonomy" id="410659"/>
    <lineage>
        <taxon>unclassified sequences</taxon>
        <taxon>metagenomes</taxon>
        <taxon>ecological metagenomes</taxon>
    </lineage>
</organism>
<dbReference type="InterPro" id="IPR009057">
    <property type="entry name" value="Homeodomain-like_sf"/>
</dbReference>
<dbReference type="EMBL" id="MLJW01000111">
    <property type="protein sequence ID" value="OIQ99050.1"/>
    <property type="molecule type" value="Genomic_DNA"/>
</dbReference>
<dbReference type="PROSITE" id="PS01124">
    <property type="entry name" value="HTH_ARAC_FAMILY_2"/>
    <property type="match status" value="1"/>
</dbReference>
<dbReference type="InterPro" id="IPR020449">
    <property type="entry name" value="Tscrpt_reg_AraC-type_HTH"/>
</dbReference>
<dbReference type="AlphaFoldDB" id="A0A1J5RTN4"/>
<dbReference type="Pfam" id="PF14525">
    <property type="entry name" value="AraC_binding_2"/>
    <property type="match status" value="1"/>
</dbReference>
<name>A0A1J5RTN4_9ZZZZ</name>
<dbReference type="SMART" id="SM00342">
    <property type="entry name" value="HTH_ARAC"/>
    <property type="match status" value="1"/>
</dbReference>
<feature type="domain" description="HTH araC/xylS-type" evidence="4">
    <location>
        <begin position="210"/>
        <end position="309"/>
    </location>
</feature>
<dbReference type="PRINTS" id="PR00032">
    <property type="entry name" value="HTHARAC"/>
</dbReference>
<protein>
    <submittedName>
        <fullName evidence="5">Transcriptional activator FeaR</fullName>
    </submittedName>
</protein>
<evidence type="ECO:0000256" key="1">
    <source>
        <dbReference type="ARBA" id="ARBA00023015"/>
    </source>
</evidence>
<evidence type="ECO:0000259" key="4">
    <source>
        <dbReference type="PROSITE" id="PS01124"/>
    </source>
</evidence>
<dbReference type="PANTHER" id="PTHR46796">
    <property type="entry name" value="HTH-TYPE TRANSCRIPTIONAL ACTIVATOR RHAS-RELATED"/>
    <property type="match status" value="1"/>
</dbReference>
<evidence type="ECO:0000256" key="2">
    <source>
        <dbReference type="ARBA" id="ARBA00023125"/>
    </source>
</evidence>
<comment type="caution">
    <text evidence="5">The sequence shown here is derived from an EMBL/GenBank/DDBJ whole genome shotgun (WGS) entry which is preliminary data.</text>
</comment>
<dbReference type="InterPro" id="IPR018060">
    <property type="entry name" value="HTH_AraC"/>
</dbReference>
<sequence length="316" mass="36405">MPIFVSTESVPPGERFLYWRHNMLNIFKARINSGSEPEETFCAELALHNLGRVSLLEMMGSPFGLSYGAEADTDALVAHVQLIGDCVLRQERREVHLTPGCICLQRNCRAFELEMDKRFRYVRIAVEEMHFAEVFPRWKQTLMTPVPANHGAAAVFVDLVRSLCRQRETLESSVMEWIAESTIGLLCSALLHLAEDRRPDGLQMEAHHKETIKQYVRSQLHNPDLDVSSIAKAVGLSASYIHRLFAHEHLHLMHWVLVQRLENCHRELCLDHKRLSSDIAYSWGFNSPAHFSRAFRRHFGLSPREIRSQAHRHPEK</sequence>
<keyword evidence="2" id="KW-0238">DNA-binding</keyword>
<keyword evidence="3" id="KW-0804">Transcription</keyword>
<dbReference type="Pfam" id="PF12833">
    <property type="entry name" value="HTH_18"/>
    <property type="match status" value="1"/>
</dbReference>
<dbReference type="SUPFAM" id="SSF46689">
    <property type="entry name" value="Homeodomain-like"/>
    <property type="match status" value="1"/>
</dbReference>
<evidence type="ECO:0000313" key="5">
    <source>
        <dbReference type="EMBL" id="OIQ99050.1"/>
    </source>
</evidence>
<keyword evidence="1" id="KW-0805">Transcription regulation</keyword>
<proteinExistence type="predicted"/>
<evidence type="ECO:0000256" key="3">
    <source>
        <dbReference type="ARBA" id="ARBA00023163"/>
    </source>
</evidence>
<accession>A0A1J5RTN4</accession>
<reference evidence="5" key="1">
    <citation type="submission" date="2016-10" db="EMBL/GenBank/DDBJ databases">
        <title>Sequence of Gallionella enrichment culture.</title>
        <authorList>
            <person name="Poehlein A."/>
            <person name="Muehling M."/>
            <person name="Daniel R."/>
        </authorList>
    </citation>
    <scope>NUCLEOTIDE SEQUENCE</scope>
</reference>
<dbReference type="PANTHER" id="PTHR46796:SF6">
    <property type="entry name" value="ARAC SUBFAMILY"/>
    <property type="match status" value="1"/>
</dbReference>
<dbReference type="GO" id="GO:0043565">
    <property type="term" value="F:sequence-specific DNA binding"/>
    <property type="evidence" value="ECO:0007669"/>
    <property type="project" value="InterPro"/>
</dbReference>
<gene>
    <name evidence="5" type="primary">feaR_2</name>
    <name evidence="5" type="ORF">GALL_189640</name>
</gene>